<reference evidence="1 2" key="1">
    <citation type="journal article" date="2014" name="Curr. Biol.">
        <title>The genome of the clonal raider ant Cerapachys biroi.</title>
        <authorList>
            <person name="Oxley P.R."/>
            <person name="Ji L."/>
            <person name="Fetter-Pruneda I."/>
            <person name="McKenzie S.K."/>
            <person name="Li C."/>
            <person name="Hu H."/>
            <person name="Zhang G."/>
            <person name="Kronauer D.J."/>
        </authorList>
    </citation>
    <scope>NUCLEOTIDE SEQUENCE [LARGE SCALE GENOMIC DNA]</scope>
</reference>
<dbReference type="Proteomes" id="UP000053097">
    <property type="component" value="Unassembled WGS sequence"/>
</dbReference>
<accession>A0A026VST9</accession>
<organism evidence="1 2">
    <name type="scientific">Ooceraea biroi</name>
    <name type="common">Clonal raider ant</name>
    <name type="synonym">Cerapachys biroi</name>
    <dbReference type="NCBI Taxonomy" id="2015173"/>
    <lineage>
        <taxon>Eukaryota</taxon>
        <taxon>Metazoa</taxon>
        <taxon>Ecdysozoa</taxon>
        <taxon>Arthropoda</taxon>
        <taxon>Hexapoda</taxon>
        <taxon>Insecta</taxon>
        <taxon>Pterygota</taxon>
        <taxon>Neoptera</taxon>
        <taxon>Endopterygota</taxon>
        <taxon>Hymenoptera</taxon>
        <taxon>Apocrita</taxon>
        <taxon>Aculeata</taxon>
        <taxon>Formicoidea</taxon>
        <taxon>Formicidae</taxon>
        <taxon>Dorylinae</taxon>
        <taxon>Ooceraea</taxon>
    </lineage>
</organism>
<name>A0A026VST9_OOCBI</name>
<dbReference type="AlphaFoldDB" id="A0A026VST9"/>
<gene>
    <name evidence="1" type="ORF">X777_00038</name>
</gene>
<proteinExistence type="predicted"/>
<evidence type="ECO:0000313" key="2">
    <source>
        <dbReference type="Proteomes" id="UP000053097"/>
    </source>
</evidence>
<evidence type="ECO:0000313" key="1">
    <source>
        <dbReference type="EMBL" id="EZA46556.1"/>
    </source>
</evidence>
<keyword evidence="2" id="KW-1185">Reference proteome</keyword>
<protein>
    <submittedName>
        <fullName evidence="1">Uncharacterized protein</fullName>
    </submittedName>
</protein>
<dbReference type="EMBL" id="KK110559">
    <property type="protein sequence ID" value="EZA46556.1"/>
    <property type="molecule type" value="Genomic_DNA"/>
</dbReference>
<sequence length="30" mass="3878">MFENTTRFHRKNYYGKKTISRNHWWTISQF</sequence>